<protein>
    <recommendedName>
        <fullName evidence="3">Immunity protein 43 domain-containing protein</fullName>
    </recommendedName>
</protein>
<dbReference type="RefSeq" id="WP_166916242.1">
    <property type="nucleotide sequence ID" value="NZ_CP050253.1"/>
</dbReference>
<reference evidence="1 2" key="1">
    <citation type="submission" date="2020-03" db="EMBL/GenBank/DDBJ databases">
        <title>Complete genome sequence of Orbus sp. IPMB12 (BCRC 80908).</title>
        <authorList>
            <person name="Lo W.-S."/>
            <person name="Chang T.-H."/>
            <person name="Kuo C.-H."/>
        </authorList>
    </citation>
    <scope>NUCLEOTIDE SEQUENCE [LARGE SCALE GENOMIC DNA]</scope>
    <source>
        <strain evidence="1 2">IPMB12</strain>
    </source>
</reference>
<evidence type="ECO:0000313" key="2">
    <source>
        <dbReference type="Proteomes" id="UP000501168"/>
    </source>
</evidence>
<proteinExistence type="predicted"/>
<keyword evidence="2" id="KW-1185">Reference proteome</keyword>
<sequence length="198" mass="23049">MYYYLSSDYSDKNFFDADFNFQPPLEGYYDIGEPIVPLSKDRLLNIRFKPHVKIMDMDFAIVFDVILISDEFANILKNFKSDTVLIPTDCKYSNNKPVKKKFWLLHSLSRQGCFDYNNSDYGGKELILKSYQEGNPKLVKVPKSIAIDCNNTNEFDYFFLKNVIFLYPIISENLKNALENAKLKIEAHSTLSILPQHK</sequence>
<dbReference type="KEGG" id="orb:IPMB12_06880"/>
<accession>A0A6G9IB36</accession>
<dbReference type="AlphaFoldDB" id="A0A6G9IB36"/>
<evidence type="ECO:0008006" key="3">
    <source>
        <dbReference type="Google" id="ProtNLM"/>
    </source>
</evidence>
<evidence type="ECO:0000313" key="1">
    <source>
        <dbReference type="EMBL" id="QIQ21433.1"/>
    </source>
</evidence>
<dbReference type="InParanoid" id="A0A6G9IB36"/>
<gene>
    <name evidence="1" type="ORF">IPMB12_06880</name>
</gene>
<dbReference type="EMBL" id="CP050253">
    <property type="protein sequence ID" value="QIQ21433.1"/>
    <property type="molecule type" value="Genomic_DNA"/>
</dbReference>
<dbReference type="Proteomes" id="UP000501168">
    <property type="component" value="Chromosome"/>
</dbReference>
<organism evidence="1 2">
    <name type="scientific">Zophobihabitans entericus</name>
    <dbReference type="NCBI Taxonomy" id="1635327"/>
    <lineage>
        <taxon>Bacteria</taxon>
        <taxon>Pseudomonadati</taxon>
        <taxon>Pseudomonadota</taxon>
        <taxon>Gammaproteobacteria</taxon>
        <taxon>Orbales</taxon>
        <taxon>Orbaceae</taxon>
        <taxon>Zophobihabitans</taxon>
    </lineage>
</organism>
<name>A0A6G9IB36_9GAMM</name>